<dbReference type="EMBL" id="FTPL01000007">
    <property type="protein sequence ID" value="SIT93437.1"/>
    <property type="molecule type" value="Genomic_DNA"/>
</dbReference>
<gene>
    <name evidence="1" type="ORF">SAMN05428946_3041</name>
</gene>
<organism evidence="1 2">
    <name type="scientific">Edaphobacillus lindanitolerans</name>
    <dbReference type="NCBI Taxonomy" id="550447"/>
    <lineage>
        <taxon>Bacteria</taxon>
        <taxon>Bacillati</taxon>
        <taxon>Bacillota</taxon>
        <taxon>Bacilli</taxon>
        <taxon>Bacillales</taxon>
        <taxon>Bacillaceae</taxon>
        <taxon>Edaphobacillus</taxon>
    </lineage>
</organism>
<reference evidence="2" key="1">
    <citation type="submission" date="2017-01" db="EMBL/GenBank/DDBJ databases">
        <authorList>
            <person name="Varghese N."/>
            <person name="Submissions S."/>
        </authorList>
    </citation>
    <scope>NUCLEOTIDE SEQUENCE [LARGE SCALE GENOMIC DNA]</scope>
    <source>
        <strain evidence="2">MNA4</strain>
    </source>
</reference>
<dbReference type="OrthoDB" id="2166610at2"/>
<dbReference type="AlphaFoldDB" id="A0A1U7PS08"/>
<dbReference type="Pfam" id="PF10704">
    <property type="entry name" value="DUF2508"/>
    <property type="match status" value="1"/>
</dbReference>
<evidence type="ECO:0000313" key="1">
    <source>
        <dbReference type="EMBL" id="SIT93437.1"/>
    </source>
</evidence>
<evidence type="ECO:0000313" key="2">
    <source>
        <dbReference type="Proteomes" id="UP000187550"/>
    </source>
</evidence>
<name>A0A1U7PS08_9BACI</name>
<accession>A0A1U7PS08</accession>
<dbReference type="RefSeq" id="WP_076760195.1">
    <property type="nucleotide sequence ID" value="NZ_FTPL01000007.1"/>
</dbReference>
<sequence>MFGRRNKLKREFDERLVLLLETTREEWMQARELERQAGRFDEEGVAKVQRQLAECRHFYLFKEARERNLHMK</sequence>
<proteinExistence type="predicted"/>
<dbReference type="Proteomes" id="UP000187550">
    <property type="component" value="Unassembled WGS sequence"/>
</dbReference>
<dbReference type="STRING" id="550447.SAMN05428946_3041"/>
<dbReference type="InterPro" id="IPR019644">
    <property type="entry name" value="DUF2508"/>
</dbReference>
<protein>
    <submittedName>
        <fullName evidence="1">Uncharacterized protein</fullName>
    </submittedName>
</protein>
<keyword evidence="2" id="KW-1185">Reference proteome</keyword>